<evidence type="ECO:0000313" key="1">
    <source>
        <dbReference type="EMBL" id="MFF5289682.1"/>
    </source>
</evidence>
<proteinExistence type="predicted"/>
<comment type="caution">
    <text evidence="1">The sequence shown here is derived from an EMBL/GenBank/DDBJ whole genome shotgun (WGS) entry which is preliminary data.</text>
</comment>
<keyword evidence="2" id="KW-1185">Reference proteome</keyword>
<protein>
    <recommendedName>
        <fullName evidence="3">MucB/RseB N-terminal domain-containing protein</fullName>
    </recommendedName>
</protein>
<dbReference type="EMBL" id="JBIAZU010000002">
    <property type="protein sequence ID" value="MFF5289682.1"/>
    <property type="molecule type" value="Genomic_DNA"/>
</dbReference>
<reference evidence="1 2" key="1">
    <citation type="submission" date="2024-10" db="EMBL/GenBank/DDBJ databases">
        <title>The Natural Products Discovery Center: Release of the First 8490 Sequenced Strains for Exploring Actinobacteria Biosynthetic Diversity.</title>
        <authorList>
            <person name="Kalkreuter E."/>
            <person name="Kautsar S.A."/>
            <person name="Yang D."/>
            <person name="Bader C.D."/>
            <person name="Teijaro C.N."/>
            <person name="Fluegel L."/>
            <person name="Davis C.M."/>
            <person name="Simpson J.R."/>
            <person name="Lauterbach L."/>
            <person name="Steele A.D."/>
            <person name="Gui C."/>
            <person name="Meng S."/>
            <person name="Li G."/>
            <person name="Viehrig K."/>
            <person name="Ye F."/>
            <person name="Su P."/>
            <person name="Kiefer A.F."/>
            <person name="Nichols A."/>
            <person name="Cepeda A.J."/>
            <person name="Yan W."/>
            <person name="Fan B."/>
            <person name="Jiang Y."/>
            <person name="Adhikari A."/>
            <person name="Zheng C.-J."/>
            <person name="Schuster L."/>
            <person name="Cowan T.M."/>
            <person name="Smanski M.J."/>
            <person name="Chevrette M.G."/>
            <person name="De Carvalho L.P.S."/>
            <person name="Shen B."/>
        </authorList>
    </citation>
    <scope>NUCLEOTIDE SEQUENCE [LARGE SCALE GENOMIC DNA]</scope>
    <source>
        <strain evidence="1 2">NPDC000087</strain>
    </source>
</reference>
<dbReference type="Proteomes" id="UP001602245">
    <property type="component" value="Unassembled WGS sequence"/>
</dbReference>
<name>A0ABW6WCJ2_9ACTN</name>
<evidence type="ECO:0008006" key="3">
    <source>
        <dbReference type="Google" id="ProtNLM"/>
    </source>
</evidence>
<organism evidence="1 2">
    <name type="scientific">Paractinoplanes globisporus</name>
    <dbReference type="NCBI Taxonomy" id="113565"/>
    <lineage>
        <taxon>Bacteria</taxon>
        <taxon>Bacillati</taxon>
        <taxon>Actinomycetota</taxon>
        <taxon>Actinomycetes</taxon>
        <taxon>Micromonosporales</taxon>
        <taxon>Micromonosporaceae</taxon>
        <taxon>Paractinoplanes</taxon>
    </lineage>
</organism>
<dbReference type="RefSeq" id="WP_020518251.1">
    <property type="nucleotide sequence ID" value="NZ_JBIAZU010000002.1"/>
</dbReference>
<accession>A0ABW6WCJ2</accession>
<evidence type="ECO:0000313" key="2">
    <source>
        <dbReference type="Proteomes" id="UP001602245"/>
    </source>
</evidence>
<gene>
    <name evidence="1" type="ORF">ACFY35_09600</name>
</gene>
<dbReference type="Gene3D" id="2.50.20.10">
    <property type="entry name" value="Lipoprotein localisation LolA/LolB/LppX"/>
    <property type="match status" value="1"/>
</dbReference>
<sequence>MVRTVVAAQGLRRWALVLGLVAVLAAVPVTIAVWPAPAAGVEPATLRARIAASGAQAYHGYAQSTGLLGLPALPNLAQVTALASGTTEMRTWYAAKDRWRVDVLGEGTERDLYQTPQAQFVWDFGDNQLTRIEGDQPVRLPRAADLTPPELARRILTTAAGDRVEELGGKRVAGVEAAGLRLIPASADTTVDHVDVWADPGNGLPLQTEITAKGGSRPVFVTRFLEIHFGAPDDAVLIPPAPRPGIGYTTTTAPDILGAINRRRPVALPAALAGLPRRDAIAGLSAAGVYGTGLSSVVVAALPGRFGGPAYQQIETYGQKIEGVDAAVIATGLLSVLAVRAGNRTYLVAGLVGTPLMQRLAVGLAEAPG</sequence>